<dbReference type="InterPro" id="IPR035892">
    <property type="entry name" value="C2_domain_sf"/>
</dbReference>
<comment type="caution">
    <text evidence="2">The sequence shown here is derived from an EMBL/GenBank/DDBJ whole genome shotgun (WGS) entry which is preliminary data.</text>
</comment>
<feature type="region of interest" description="Disordered" evidence="1">
    <location>
        <begin position="169"/>
        <end position="188"/>
    </location>
</feature>
<accession>A0A9P6Y391</accession>
<protein>
    <submittedName>
        <fullName evidence="2">Uncharacterized protein</fullName>
    </submittedName>
</protein>
<evidence type="ECO:0000313" key="3">
    <source>
        <dbReference type="Proteomes" id="UP000717996"/>
    </source>
</evidence>
<sequence>MSLLLTKSCEYALLVTIQQGQYFEYDNYSIKVETELDLKLPCSVDDLIPQDTLISSPSANIQTNGTCTFNVSLVYFLSTKQLIRLRREGATTTLSIKKVFNDSLSTTMDKIQLSVSEAKEVIPKSAHHLDHIYKFVADKGDWCKLSSGNEQLKLGLFYVAMPDTATTNSTSRVNTPCIELRSPPPTPKITNTIVNNTLTRKKNIASILGTHPKKKSNNNKKTIKSAEQQPQPKLNKKTSLMDLNIEELSEMLRKINIFTDTQPQLQQKPKDIQKPYHQIGKGSLKYTFYFKVLQADHINHTILRSSNLFSKLKRPYVTWSFLSTYNISPAASYSTDTVNQSRSCYQLSGHLVDIQNWLDSLGQMKLSLIMMDKHTKQTAGTGTISLRNIAFTDKTFDDRTCLIHNTAGEVMAKVTVRLGLVSGWHQEYHPDTDNWDMLQQQKRVRPSSQSSSLPTLTTSTSVFTKSTVPTVHHIIPNMRPSSSITSYFNKRRDPIK</sequence>
<evidence type="ECO:0000313" key="2">
    <source>
        <dbReference type="EMBL" id="KAG1538338.1"/>
    </source>
</evidence>
<dbReference type="OrthoDB" id="2257787at2759"/>
<dbReference type="Gene3D" id="2.60.40.150">
    <property type="entry name" value="C2 domain"/>
    <property type="match status" value="1"/>
</dbReference>
<organism evidence="2 3">
    <name type="scientific">Rhizopus oryzae</name>
    <name type="common">Mucormycosis agent</name>
    <name type="synonym">Rhizopus arrhizus var. delemar</name>
    <dbReference type="NCBI Taxonomy" id="64495"/>
    <lineage>
        <taxon>Eukaryota</taxon>
        <taxon>Fungi</taxon>
        <taxon>Fungi incertae sedis</taxon>
        <taxon>Mucoromycota</taxon>
        <taxon>Mucoromycotina</taxon>
        <taxon>Mucoromycetes</taxon>
        <taxon>Mucorales</taxon>
        <taxon>Mucorineae</taxon>
        <taxon>Rhizopodaceae</taxon>
        <taxon>Rhizopus</taxon>
    </lineage>
</organism>
<name>A0A9P6Y391_RHIOR</name>
<feature type="compositionally biased region" description="Basic residues" evidence="1">
    <location>
        <begin position="211"/>
        <end position="223"/>
    </location>
</feature>
<gene>
    <name evidence="2" type="ORF">G6F51_009829</name>
</gene>
<dbReference type="Proteomes" id="UP000717996">
    <property type="component" value="Unassembled WGS sequence"/>
</dbReference>
<reference evidence="2" key="1">
    <citation type="journal article" date="2020" name="Microb. Genom.">
        <title>Genetic diversity of clinical and environmental Mucorales isolates obtained from an investigation of mucormycosis cases among solid organ transplant recipients.</title>
        <authorList>
            <person name="Nguyen M.H."/>
            <person name="Kaul D."/>
            <person name="Muto C."/>
            <person name="Cheng S.J."/>
            <person name="Richter R.A."/>
            <person name="Bruno V.M."/>
            <person name="Liu G."/>
            <person name="Beyhan S."/>
            <person name="Sundermann A.J."/>
            <person name="Mounaud S."/>
            <person name="Pasculle A.W."/>
            <person name="Nierman W.C."/>
            <person name="Driscoll E."/>
            <person name="Cumbie R."/>
            <person name="Clancy C.J."/>
            <person name="Dupont C.L."/>
        </authorList>
    </citation>
    <scope>NUCLEOTIDE SEQUENCE</scope>
    <source>
        <strain evidence="2">GL16</strain>
    </source>
</reference>
<dbReference type="EMBL" id="JAANIT010001886">
    <property type="protein sequence ID" value="KAG1538338.1"/>
    <property type="molecule type" value="Genomic_DNA"/>
</dbReference>
<proteinExistence type="predicted"/>
<dbReference type="AlphaFoldDB" id="A0A9P6Y391"/>
<evidence type="ECO:0000256" key="1">
    <source>
        <dbReference type="SAM" id="MobiDB-lite"/>
    </source>
</evidence>
<feature type="region of interest" description="Disordered" evidence="1">
    <location>
        <begin position="210"/>
        <end position="234"/>
    </location>
</feature>